<feature type="region of interest" description="Disordered" evidence="1">
    <location>
        <begin position="252"/>
        <end position="313"/>
    </location>
</feature>
<feature type="compositionally biased region" description="Polar residues" evidence="1">
    <location>
        <begin position="290"/>
        <end position="313"/>
    </location>
</feature>
<accession>A0ABM5AV21</accession>
<evidence type="ECO:0000313" key="2">
    <source>
        <dbReference type="Proteomes" id="UP001652641"/>
    </source>
</evidence>
<keyword evidence="2" id="KW-1185">Reference proteome</keyword>
<evidence type="ECO:0000256" key="1">
    <source>
        <dbReference type="SAM" id="MobiDB-lite"/>
    </source>
</evidence>
<organism evidence="2 3">
    <name type="scientific">Vulpes vulpes</name>
    <name type="common">Red fox</name>
    <dbReference type="NCBI Taxonomy" id="9627"/>
    <lineage>
        <taxon>Eukaryota</taxon>
        <taxon>Metazoa</taxon>
        <taxon>Chordata</taxon>
        <taxon>Craniata</taxon>
        <taxon>Vertebrata</taxon>
        <taxon>Euteleostomi</taxon>
        <taxon>Mammalia</taxon>
        <taxon>Eutheria</taxon>
        <taxon>Laurasiatheria</taxon>
        <taxon>Carnivora</taxon>
        <taxon>Caniformia</taxon>
        <taxon>Canidae</taxon>
        <taxon>Vulpes</taxon>
    </lineage>
</organism>
<feature type="compositionally biased region" description="Basic and acidic residues" evidence="1">
    <location>
        <begin position="259"/>
        <end position="268"/>
    </location>
</feature>
<sequence>MHLLNASPLASQWVTSIRVLRFCPRTRLDYISQSPLQLGVATRQGSSQWHASLGDTLTSGQAAVRPALRLPARRRPASSEAGAPRSPLAPAWAGPGAPRCRGLRAAGGSALPGGPAQERRASLLWAAALALLLLWRPALVRPSSHRAALHAGSPDAVTAPCPLPEGRSGPDGSWRGAAPAALTAGPRRCRRVSTPGPGRSPSARPGSPPRPRSSPPAGLARAPRPRPLALCVLPVGLRCFRETAAPRYLTSVSKASVSHTERGRDTGRGRSRLHAGSPTWDSIPGLQDQALGQRQAPNHCTTQGSPHPTSNLS</sequence>
<feature type="region of interest" description="Disordered" evidence="1">
    <location>
        <begin position="72"/>
        <end position="94"/>
    </location>
</feature>
<dbReference type="Proteomes" id="UP001652641">
    <property type="component" value="Chromosome 6"/>
</dbReference>
<dbReference type="RefSeq" id="XP_072618642.1">
    <property type="nucleotide sequence ID" value="XM_072762541.1"/>
</dbReference>
<reference evidence="3" key="1">
    <citation type="submission" date="2025-08" db="UniProtKB">
        <authorList>
            <consortium name="RefSeq"/>
        </authorList>
    </citation>
    <scope>IDENTIFICATION</scope>
    <source>
        <tissue evidence="3">Cell line</tissue>
    </source>
</reference>
<dbReference type="GeneID" id="112909627"/>
<name>A0ABM5AV21_VULVU</name>
<proteinExistence type="predicted"/>
<feature type="region of interest" description="Disordered" evidence="1">
    <location>
        <begin position="148"/>
        <end position="223"/>
    </location>
</feature>
<feature type="compositionally biased region" description="Low complexity" evidence="1">
    <location>
        <begin position="195"/>
        <end position="205"/>
    </location>
</feature>
<gene>
    <name evidence="3" type="primary">LOC112909627</name>
</gene>
<evidence type="ECO:0000313" key="3">
    <source>
        <dbReference type="RefSeq" id="XP_072618642.1"/>
    </source>
</evidence>
<protein>
    <submittedName>
        <fullName evidence="3">Uncharacterized protein</fullName>
    </submittedName>
</protein>
<feature type="compositionally biased region" description="Low complexity" evidence="1">
    <location>
        <begin position="78"/>
        <end position="94"/>
    </location>
</feature>